<dbReference type="SMR" id="A0A0B0P4U8"/>
<evidence type="ECO:0000256" key="1">
    <source>
        <dbReference type="SAM" id="MobiDB-lite"/>
    </source>
</evidence>
<feature type="region of interest" description="Disordered" evidence="1">
    <location>
        <begin position="84"/>
        <end position="114"/>
    </location>
</feature>
<name>A0A0B0P4U8_GOSAR</name>
<reference evidence="3" key="1">
    <citation type="submission" date="2014-09" db="EMBL/GenBank/DDBJ databases">
        <authorList>
            <person name="Mudge J."/>
            <person name="Ramaraj T."/>
            <person name="Lindquist I.E."/>
            <person name="Bharti A.K."/>
            <person name="Sundararajan A."/>
            <person name="Cameron C.T."/>
            <person name="Woodward J.E."/>
            <person name="May G.D."/>
            <person name="Brubaker C."/>
            <person name="Broadhvest J."/>
            <person name="Wilkins T.A."/>
        </authorList>
    </citation>
    <scope>NUCLEOTIDE SEQUENCE</scope>
    <source>
        <strain evidence="3">cv. AKA8401</strain>
    </source>
</reference>
<sequence>MISALDGVFSSSLMLPDQRIMRSVASQRNRKNTVHLVIIKQTGQNLLSPSNQGLLQIFMLLPIPIRQTNPSAINSRTLHELLQESTKSRKEQKRAKKGQRRTKSRRRHDLSLATRASHTPVAFAGVDQGFHDSHGLAIEPTRPCAIQQIEHSLVITSYGRGTAACPFFKELYFTQKKVLREEESQSKAYINTLSVI</sequence>
<feature type="compositionally biased region" description="Basic residues" evidence="1">
    <location>
        <begin position="90"/>
        <end position="108"/>
    </location>
</feature>
<evidence type="ECO:0000313" key="2">
    <source>
        <dbReference type="EMBL" id="KHG18371.1"/>
    </source>
</evidence>
<protein>
    <submittedName>
        <fullName evidence="2">Molybdopterin biosynthesis protein</fullName>
    </submittedName>
</protein>
<gene>
    <name evidence="2" type="ORF">F383_23772</name>
</gene>
<keyword evidence="3" id="KW-1185">Reference proteome</keyword>
<dbReference type="EMBL" id="KN410465">
    <property type="protein sequence ID" value="KHG18371.1"/>
    <property type="molecule type" value="Genomic_DNA"/>
</dbReference>
<dbReference type="AlphaFoldDB" id="A0A0B0P4U8"/>
<proteinExistence type="predicted"/>
<organism evidence="2 3">
    <name type="scientific">Gossypium arboreum</name>
    <name type="common">Tree cotton</name>
    <name type="synonym">Gossypium nanking</name>
    <dbReference type="NCBI Taxonomy" id="29729"/>
    <lineage>
        <taxon>Eukaryota</taxon>
        <taxon>Viridiplantae</taxon>
        <taxon>Streptophyta</taxon>
        <taxon>Embryophyta</taxon>
        <taxon>Tracheophyta</taxon>
        <taxon>Spermatophyta</taxon>
        <taxon>Magnoliopsida</taxon>
        <taxon>eudicotyledons</taxon>
        <taxon>Gunneridae</taxon>
        <taxon>Pentapetalae</taxon>
        <taxon>rosids</taxon>
        <taxon>malvids</taxon>
        <taxon>Malvales</taxon>
        <taxon>Malvaceae</taxon>
        <taxon>Malvoideae</taxon>
        <taxon>Gossypium</taxon>
    </lineage>
</organism>
<evidence type="ECO:0000313" key="3">
    <source>
        <dbReference type="Proteomes" id="UP000032142"/>
    </source>
</evidence>
<accession>A0A0B0P4U8</accession>
<dbReference type="Proteomes" id="UP000032142">
    <property type="component" value="Unassembled WGS sequence"/>
</dbReference>